<dbReference type="Gramene" id="OB04G28380.1">
    <property type="protein sequence ID" value="OB04G28380.1"/>
    <property type="gene ID" value="OB04G28380"/>
</dbReference>
<name>J3M0B3_ORYBR</name>
<dbReference type="GO" id="GO:0046983">
    <property type="term" value="F:protein dimerization activity"/>
    <property type="evidence" value="ECO:0007669"/>
    <property type="project" value="InterPro"/>
</dbReference>
<dbReference type="InterPro" id="IPR036638">
    <property type="entry name" value="HLH_DNA-bd_sf"/>
</dbReference>
<dbReference type="OrthoDB" id="690068at2759"/>
<dbReference type="HOGENOM" id="CLU_023211_1_1_1"/>
<keyword evidence="6" id="KW-0539">Nucleus</keyword>
<dbReference type="InterPro" id="IPR011598">
    <property type="entry name" value="bHLH_dom"/>
</dbReference>
<dbReference type="OMA" id="ELNNCVH"/>
<evidence type="ECO:0000256" key="3">
    <source>
        <dbReference type="ARBA" id="ARBA00023015"/>
    </source>
</evidence>
<dbReference type="Pfam" id="PF14215">
    <property type="entry name" value="bHLH-MYC_N"/>
    <property type="match status" value="1"/>
</dbReference>
<evidence type="ECO:0000313" key="9">
    <source>
        <dbReference type="EnsemblPlants" id="OB04G28380.1"/>
    </source>
</evidence>
<dbReference type="Proteomes" id="UP000006038">
    <property type="component" value="Chromosome 4"/>
</dbReference>
<dbReference type="PANTHER" id="PTHR46266">
    <property type="entry name" value="TRANSCRIPTION FACTOR TT8"/>
    <property type="match status" value="1"/>
</dbReference>
<comment type="subcellular location">
    <subcellularLocation>
        <location evidence="1">Nucleus</location>
    </subcellularLocation>
</comment>
<dbReference type="SUPFAM" id="SSF47459">
    <property type="entry name" value="HLH, helix-loop-helix DNA-binding domain"/>
    <property type="match status" value="1"/>
</dbReference>
<comment type="similarity">
    <text evidence="2">Belongs to the bHLH protein family.</text>
</comment>
<keyword evidence="7" id="KW-0175">Coiled coil</keyword>
<sequence>MASAPPVQEQHLQPGTKHFRNQLAAAVRSIGWSYAIFWSISTSRPDQVVLAWKDGFYNGEVKTRKISNSEELTAEQVILQRSEQLRELYCSLLSGECDHRARRPMAALSPEDLGDAEWYYVICMTYIFRPGQGLPGKSFASNAPVWLYNAQSADTNTFLRALLAKSASIQTIVCIPFMSGVLELGTTDLVSEDPNLVNQIVASFQEPPFPTFLEVPTTVPPPDEMEDADGVFEGFIDHDAIEQEQTVVVVPQGEHEIAANDDLDQVTMETDELYSLYEELDLDVVRFLEDTAGLPVDPGRSFQLVPTSSSLEAAAAANDDGDAVDDGVVNSRASCFVAWKRASCSDEAMAAVPVTGIEPQKLLKKAVDGGAWMGSNDGDGRDGRGAIMAQESSIKNHVMSERRRREKLNEMFLILKSLVPSVRKVDKASILAETIAYLKELEKRVKELESSREASTRQQRRRREIAGGKACVVGGGDTGRKQHRVVTSQQEGAPTANVDVTVAGKVVVLDVQCRWKELVMTRVFDAIKSLSLDILSVQASAPDGLLRLKIQAKFACSGTVAPGMISEELQKAIGSYC</sequence>
<reference evidence="9" key="2">
    <citation type="submission" date="2013-04" db="UniProtKB">
        <authorList>
            <consortium name="EnsemblPlants"/>
        </authorList>
    </citation>
    <scope>IDENTIFICATION</scope>
</reference>
<dbReference type="GeneID" id="102706748"/>
<dbReference type="Gene3D" id="4.10.280.10">
    <property type="entry name" value="Helix-loop-helix DNA-binding domain"/>
    <property type="match status" value="1"/>
</dbReference>
<dbReference type="Pfam" id="PF22754">
    <property type="entry name" value="bHLH-TF_ACT-like_plant"/>
    <property type="match status" value="1"/>
</dbReference>
<evidence type="ECO:0000256" key="4">
    <source>
        <dbReference type="ARBA" id="ARBA00023159"/>
    </source>
</evidence>
<dbReference type="Pfam" id="PF00010">
    <property type="entry name" value="HLH"/>
    <property type="match status" value="1"/>
</dbReference>
<organism evidence="9">
    <name type="scientific">Oryza brachyantha</name>
    <name type="common">malo sina</name>
    <dbReference type="NCBI Taxonomy" id="4533"/>
    <lineage>
        <taxon>Eukaryota</taxon>
        <taxon>Viridiplantae</taxon>
        <taxon>Streptophyta</taxon>
        <taxon>Embryophyta</taxon>
        <taxon>Tracheophyta</taxon>
        <taxon>Spermatophyta</taxon>
        <taxon>Magnoliopsida</taxon>
        <taxon>Liliopsida</taxon>
        <taxon>Poales</taxon>
        <taxon>Poaceae</taxon>
        <taxon>BOP clade</taxon>
        <taxon>Oryzoideae</taxon>
        <taxon>Oryzeae</taxon>
        <taxon>Oryzinae</taxon>
        <taxon>Oryza</taxon>
    </lineage>
</organism>
<keyword evidence="4" id="KW-0010">Activator</keyword>
<proteinExistence type="inferred from homology"/>
<evidence type="ECO:0000313" key="10">
    <source>
        <dbReference type="Proteomes" id="UP000006038"/>
    </source>
</evidence>
<keyword evidence="3" id="KW-0805">Transcription regulation</keyword>
<accession>J3M0B3</accession>
<dbReference type="KEGG" id="obr:102706748"/>
<dbReference type="InterPro" id="IPR054502">
    <property type="entry name" value="bHLH-TF_ACT-like_plant"/>
</dbReference>
<keyword evidence="5" id="KW-0804">Transcription</keyword>
<dbReference type="PROSITE" id="PS50888">
    <property type="entry name" value="BHLH"/>
    <property type="match status" value="1"/>
</dbReference>
<evidence type="ECO:0000256" key="7">
    <source>
        <dbReference type="SAM" id="Coils"/>
    </source>
</evidence>
<evidence type="ECO:0000256" key="6">
    <source>
        <dbReference type="ARBA" id="ARBA00023242"/>
    </source>
</evidence>
<evidence type="ECO:0000259" key="8">
    <source>
        <dbReference type="PROSITE" id="PS50888"/>
    </source>
</evidence>
<dbReference type="eggNOG" id="ENOG502QT7W">
    <property type="taxonomic scope" value="Eukaryota"/>
</dbReference>
<dbReference type="SMART" id="SM00353">
    <property type="entry name" value="HLH"/>
    <property type="match status" value="1"/>
</dbReference>
<dbReference type="PANTHER" id="PTHR46266:SF3">
    <property type="entry name" value="TRANSCRIPTION FACTOR EGL1"/>
    <property type="match status" value="1"/>
</dbReference>
<protein>
    <recommendedName>
        <fullName evidence="8">BHLH domain-containing protein</fullName>
    </recommendedName>
</protein>
<feature type="domain" description="BHLH" evidence="8">
    <location>
        <begin position="392"/>
        <end position="441"/>
    </location>
</feature>
<reference evidence="9" key="1">
    <citation type="journal article" date="2013" name="Nat. Commun.">
        <title>Whole-genome sequencing of Oryza brachyantha reveals mechanisms underlying Oryza genome evolution.</title>
        <authorList>
            <person name="Chen J."/>
            <person name="Huang Q."/>
            <person name="Gao D."/>
            <person name="Wang J."/>
            <person name="Lang Y."/>
            <person name="Liu T."/>
            <person name="Li B."/>
            <person name="Bai Z."/>
            <person name="Luis Goicoechea J."/>
            <person name="Liang C."/>
            <person name="Chen C."/>
            <person name="Zhang W."/>
            <person name="Sun S."/>
            <person name="Liao Y."/>
            <person name="Zhang X."/>
            <person name="Yang L."/>
            <person name="Song C."/>
            <person name="Wang M."/>
            <person name="Shi J."/>
            <person name="Liu G."/>
            <person name="Liu J."/>
            <person name="Zhou H."/>
            <person name="Zhou W."/>
            <person name="Yu Q."/>
            <person name="An N."/>
            <person name="Chen Y."/>
            <person name="Cai Q."/>
            <person name="Wang B."/>
            <person name="Liu B."/>
            <person name="Min J."/>
            <person name="Huang Y."/>
            <person name="Wu H."/>
            <person name="Li Z."/>
            <person name="Zhang Y."/>
            <person name="Yin Y."/>
            <person name="Song W."/>
            <person name="Jiang J."/>
            <person name="Jackson S.A."/>
            <person name="Wing R.A."/>
            <person name="Wang J."/>
            <person name="Chen M."/>
        </authorList>
    </citation>
    <scope>NUCLEOTIDE SEQUENCE [LARGE SCALE GENOMIC DNA]</scope>
    <source>
        <strain evidence="9">cv. IRGC 101232</strain>
    </source>
</reference>
<feature type="coiled-coil region" evidence="7">
    <location>
        <begin position="431"/>
        <end position="458"/>
    </location>
</feature>
<dbReference type="STRING" id="4533.J3M0B3"/>
<dbReference type="EnsemblPlants" id="OB04G28380.1">
    <property type="protein sequence ID" value="OB04G28380.1"/>
    <property type="gene ID" value="OB04G28380"/>
</dbReference>
<evidence type="ECO:0000256" key="1">
    <source>
        <dbReference type="ARBA" id="ARBA00004123"/>
    </source>
</evidence>
<dbReference type="InterPro" id="IPR025610">
    <property type="entry name" value="MYC/MYB_N"/>
</dbReference>
<evidence type="ECO:0000256" key="5">
    <source>
        <dbReference type="ARBA" id="ARBA00023163"/>
    </source>
</evidence>
<dbReference type="AlphaFoldDB" id="J3M0B3"/>
<evidence type="ECO:0000256" key="2">
    <source>
        <dbReference type="ARBA" id="ARBA00005510"/>
    </source>
</evidence>
<dbReference type="GO" id="GO:0005634">
    <property type="term" value="C:nucleus"/>
    <property type="evidence" value="ECO:0007669"/>
    <property type="project" value="UniProtKB-SubCell"/>
</dbReference>
<keyword evidence="10" id="KW-1185">Reference proteome</keyword>